<protein>
    <submittedName>
        <fullName evidence="1">Uncharacterized protein</fullName>
    </submittedName>
</protein>
<sequence>MEIQNCKFQNVTFRRSEAVAAKHSKTERRTGLVQVIIFEDVDRDNIGGSPYGGQRSICCTPDLAKMEGCKQGEVFRIPYARDSNWSVTINVYFRGKSSMAQLKTTKAYEEAEVEEEERSKKESEESFEEDSDRKNGTQGVIAIENPNMARPKNLKARDVDTYTGNILIAVNPFRRLPYLYDVHMMEQYKGAPVGELSPHIFAIADDCYSLQSNPVLEAFGNAKTVKNNNSSRFGKFVEIQFDKQGKISGVADAKKFKLGDTRTFHYLNQTNCYEVANIDDGREYLETRNAKDVERINQEEQV</sequence>
<reference evidence="2" key="1">
    <citation type="journal article" date="2022" name="Mol. Ecol. Resour.">
        <title>The genomes of chicory, endive, great burdock and yacon provide insights into Asteraceae palaeo-polyploidization history and plant inulin production.</title>
        <authorList>
            <person name="Fan W."/>
            <person name="Wang S."/>
            <person name="Wang H."/>
            <person name="Wang A."/>
            <person name="Jiang F."/>
            <person name="Liu H."/>
            <person name="Zhao H."/>
            <person name="Xu D."/>
            <person name="Zhang Y."/>
        </authorList>
    </citation>
    <scope>NUCLEOTIDE SEQUENCE [LARGE SCALE GENOMIC DNA]</scope>
    <source>
        <strain evidence="2">cv. Niubang</strain>
    </source>
</reference>
<accession>A0ACB8YL77</accession>
<reference evidence="1 2" key="2">
    <citation type="journal article" date="2022" name="Mol. Ecol. Resour.">
        <title>The genomes of chicory, endive, great burdock and yacon provide insights into Asteraceae paleo-polyploidization history and plant inulin production.</title>
        <authorList>
            <person name="Fan W."/>
            <person name="Wang S."/>
            <person name="Wang H."/>
            <person name="Wang A."/>
            <person name="Jiang F."/>
            <person name="Liu H."/>
            <person name="Zhao H."/>
            <person name="Xu D."/>
            <person name="Zhang Y."/>
        </authorList>
    </citation>
    <scope>NUCLEOTIDE SEQUENCE [LARGE SCALE GENOMIC DNA]</scope>
    <source>
        <strain evidence="2">cv. Niubang</strain>
    </source>
</reference>
<evidence type="ECO:0000313" key="1">
    <source>
        <dbReference type="EMBL" id="KAI3685719.1"/>
    </source>
</evidence>
<keyword evidence="2" id="KW-1185">Reference proteome</keyword>
<proteinExistence type="predicted"/>
<organism evidence="1 2">
    <name type="scientific">Arctium lappa</name>
    <name type="common">Greater burdock</name>
    <name type="synonym">Lappa major</name>
    <dbReference type="NCBI Taxonomy" id="4217"/>
    <lineage>
        <taxon>Eukaryota</taxon>
        <taxon>Viridiplantae</taxon>
        <taxon>Streptophyta</taxon>
        <taxon>Embryophyta</taxon>
        <taxon>Tracheophyta</taxon>
        <taxon>Spermatophyta</taxon>
        <taxon>Magnoliopsida</taxon>
        <taxon>eudicotyledons</taxon>
        <taxon>Gunneridae</taxon>
        <taxon>Pentapetalae</taxon>
        <taxon>asterids</taxon>
        <taxon>campanulids</taxon>
        <taxon>Asterales</taxon>
        <taxon>Asteraceae</taxon>
        <taxon>Carduoideae</taxon>
        <taxon>Cardueae</taxon>
        <taxon>Arctiinae</taxon>
        <taxon>Arctium</taxon>
    </lineage>
</organism>
<evidence type="ECO:0000313" key="2">
    <source>
        <dbReference type="Proteomes" id="UP001055879"/>
    </source>
</evidence>
<comment type="caution">
    <text evidence="1">The sequence shown here is derived from an EMBL/GenBank/DDBJ whole genome shotgun (WGS) entry which is preliminary data.</text>
</comment>
<dbReference type="EMBL" id="CM042058">
    <property type="protein sequence ID" value="KAI3685719.1"/>
    <property type="molecule type" value="Genomic_DNA"/>
</dbReference>
<name>A0ACB8YL77_ARCLA</name>
<gene>
    <name evidence="1" type="ORF">L6452_34977</name>
</gene>
<dbReference type="Proteomes" id="UP001055879">
    <property type="component" value="Linkage Group LG12"/>
</dbReference>